<keyword evidence="3" id="KW-1185">Reference proteome</keyword>
<dbReference type="PANTHER" id="PTHR35564:SF4">
    <property type="entry name" value="CYTOPLASMIC PROTEIN"/>
    <property type="match status" value="1"/>
</dbReference>
<gene>
    <name evidence="2" type="primary">tssG</name>
    <name evidence="2" type="ORF">LJ656_07955</name>
</gene>
<dbReference type="Proteomes" id="UP001431019">
    <property type="component" value="Unassembled WGS sequence"/>
</dbReference>
<dbReference type="PANTHER" id="PTHR35564">
    <property type="match status" value="1"/>
</dbReference>
<evidence type="ECO:0000313" key="2">
    <source>
        <dbReference type="EMBL" id="MCC8392519.1"/>
    </source>
</evidence>
<comment type="caution">
    <text evidence="2">The sequence shown here is derived from an EMBL/GenBank/DDBJ whole genome shotgun (WGS) entry which is preliminary data.</text>
</comment>
<dbReference type="Pfam" id="PF06996">
    <property type="entry name" value="T6SS_TssG"/>
    <property type="match status" value="1"/>
</dbReference>
<dbReference type="InterPro" id="IPR010732">
    <property type="entry name" value="T6SS_TssG-like"/>
</dbReference>
<protein>
    <submittedName>
        <fullName evidence="2">Type VI secretion system baseplate subunit TssG</fullName>
    </submittedName>
</protein>
<name>A0ABS8JRI3_9BURK</name>
<proteinExistence type="predicted"/>
<evidence type="ECO:0000313" key="3">
    <source>
        <dbReference type="Proteomes" id="UP001431019"/>
    </source>
</evidence>
<accession>A0ABS8JRI3</accession>
<dbReference type="RefSeq" id="WP_230508721.1">
    <property type="nucleotide sequence ID" value="NZ_JAJITD010000003.1"/>
</dbReference>
<feature type="region of interest" description="Disordered" evidence="1">
    <location>
        <begin position="1"/>
        <end position="22"/>
    </location>
</feature>
<dbReference type="EMBL" id="JAJITD010000003">
    <property type="protein sequence ID" value="MCC8392519.1"/>
    <property type="molecule type" value="Genomic_DNA"/>
</dbReference>
<dbReference type="NCBIfam" id="TIGR03347">
    <property type="entry name" value="VI_chp_1"/>
    <property type="match status" value="1"/>
</dbReference>
<organism evidence="2 3">
    <name type="scientific">Paraburkholderia sejongensis</name>
    <dbReference type="NCBI Taxonomy" id="2886946"/>
    <lineage>
        <taxon>Bacteria</taxon>
        <taxon>Pseudomonadati</taxon>
        <taxon>Pseudomonadota</taxon>
        <taxon>Betaproteobacteria</taxon>
        <taxon>Burkholderiales</taxon>
        <taxon>Burkholderiaceae</taxon>
        <taxon>Paraburkholderia</taxon>
    </lineage>
</organism>
<evidence type="ECO:0000256" key="1">
    <source>
        <dbReference type="SAM" id="MobiDB-lite"/>
    </source>
</evidence>
<sequence>MRNPADLLSAAADTPPASPAAADDAAGRLHALELLFEHVAAAPHQYDFFQLMRQIEALAAQLPRLGTASRPADEPIRLAQEVSLAFAPAPLAALTRADERVRTHAPRLSQRFFGLLGPNGPLPLHLTDFARERIMHHGDAAFAHMLDMLLHRFLLLFYRAWSQGRPATSMDRPDDRFAFYVGSLIGFADDASRRRDAASDFARLHFAGLLNMQTRPFEALEAIAGALLRVTVRVEPFCGHWMPLERAERTVLHTGGTHAARSRARSNHARLGGGAVLGIQVWDRQHKFRLAIGPLSLAQYEALLPGGDALAPLVAIVRQHLNRELAWDAKLILRADEVPVSTLGRYGRLGYCAWLAQHDRRHDAADLALAADTHVPL</sequence>
<reference evidence="2 3" key="1">
    <citation type="submission" date="2021-11" db="EMBL/GenBank/DDBJ databases">
        <authorList>
            <person name="Oh E.-T."/>
            <person name="Kim S.-B."/>
        </authorList>
    </citation>
    <scope>NUCLEOTIDE SEQUENCE [LARGE SCALE GENOMIC DNA]</scope>
    <source>
        <strain evidence="2 3">MMS20-SJTR3</strain>
    </source>
</reference>